<dbReference type="InterPro" id="IPR055054">
    <property type="entry name" value="SNaCT10"/>
</dbReference>
<dbReference type="RefSeq" id="WP_071618424.1">
    <property type="nucleotide sequence ID" value="NZ_MINN01000085.1"/>
</dbReference>
<dbReference type="SUPFAM" id="SSF52540">
    <property type="entry name" value="P-loop containing nucleoside triphosphate hydrolases"/>
    <property type="match status" value="1"/>
</dbReference>
<protein>
    <recommendedName>
        <fullName evidence="1">Short NACHT-associated C-terminal domain-containing protein</fullName>
    </recommendedName>
</protein>
<dbReference type="Gene3D" id="3.40.50.300">
    <property type="entry name" value="P-loop containing nucleotide triphosphate hydrolases"/>
    <property type="match status" value="1"/>
</dbReference>
<proteinExistence type="predicted"/>
<evidence type="ECO:0000259" key="1">
    <source>
        <dbReference type="Pfam" id="PF22717"/>
    </source>
</evidence>
<comment type="caution">
    <text evidence="2">The sequence shown here is derived from an EMBL/GenBank/DDBJ whole genome shotgun (WGS) entry which is preliminary data.</text>
</comment>
<evidence type="ECO:0000313" key="2">
    <source>
        <dbReference type="EMBL" id="OIU71023.1"/>
    </source>
</evidence>
<dbReference type="AlphaFoldDB" id="A0A1J6WSY1"/>
<gene>
    <name evidence="2" type="ORF">BHE18_08215</name>
</gene>
<feature type="domain" description="Short NACHT-associated C-terminal" evidence="1">
    <location>
        <begin position="504"/>
        <end position="636"/>
    </location>
</feature>
<organism evidence="2 3">
    <name type="scientific">Rossellomorea aquimaris</name>
    <dbReference type="NCBI Taxonomy" id="189382"/>
    <lineage>
        <taxon>Bacteria</taxon>
        <taxon>Bacillati</taxon>
        <taxon>Bacillota</taxon>
        <taxon>Bacilli</taxon>
        <taxon>Bacillales</taxon>
        <taxon>Bacillaceae</taxon>
        <taxon>Rossellomorea</taxon>
    </lineage>
</organism>
<dbReference type="Pfam" id="PF22717">
    <property type="entry name" value="SNaCT10"/>
    <property type="match status" value="1"/>
</dbReference>
<keyword evidence="3" id="KW-1185">Reference proteome</keyword>
<reference evidence="2 3" key="1">
    <citation type="submission" date="2016-09" db="EMBL/GenBank/DDBJ databases">
        <title>Bacillus aquimaris SAMM genome sequence reveals colonization and biosurfactant production capacities.</title>
        <authorList>
            <person name="Waghmode S.R."/>
            <person name="Suryavanshi M.V."/>
        </authorList>
    </citation>
    <scope>NUCLEOTIDE SEQUENCE [LARGE SCALE GENOMIC DNA]</scope>
    <source>
        <strain evidence="2 3">SAMM</strain>
    </source>
</reference>
<sequence>MNPFDVQMVIDPASKTLVSESTKLLYAKFATKISELSEARKFKIDSYEELAVQFNDYFVKSYIKYNSMPTIALRDKKVTLKEMYLPLNLTESAEKNAKVFPMKEFDTSFFSEYPKILINDKAGMGKSTLSQFLFLSAIEQRMEIPVFIELRGLKNGKTLLDEIYNKFNYFGEEFKKEYLIDLIKKGDFIFFFDGFDEIANNELERVNKEIKDFIANSGNNKFIITSRPISSANFPDFNKFEIKGLENEQAFNLIKKFDGITKLNLHNSLVNSIKESGNNYREFLENPLYVSLLYLTYKRKKELPVNQSEFYKQVYEALYFEHDLTKDGSYKRVKDSGLSLDELSRFLGRFAFVCLLKNLNDFNYQQLINLISDTVNKSNFNKDIEPRTLFKDLTENVPLFVRVGNDYKWIHKSFMEYFSSIHISLNENKTEILNHIKNSKEIENYENMLNIYADIDKDNFDKVFISPFLSHYIKYTENVLNDFILQDLDRAIFGQKFFFTRLPKEYIKKYEKKDADIPISDSSHKIFLSIHQYLMNLDVGFGNFSYALMNKVGESKLYCNCHIDPYINLIKKISINKSYKFWRKSSIRRNVNINKVIEENPNIYKMFNELNIEKDKFLIINYQDSDRKMINTLIRLGIDSHDLSKVIDEKIAAEYLTKIKEKEENISDVLSLLI</sequence>
<dbReference type="PANTHER" id="PTHR46844">
    <property type="entry name" value="SLR5058 PROTEIN"/>
    <property type="match status" value="1"/>
</dbReference>
<dbReference type="Proteomes" id="UP000182062">
    <property type="component" value="Unassembled WGS sequence"/>
</dbReference>
<evidence type="ECO:0000313" key="3">
    <source>
        <dbReference type="Proteomes" id="UP000182062"/>
    </source>
</evidence>
<dbReference type="InterPro" id="IPR027417">
    <property type="entry name" value="P-loop_NTPase"/>
</dbReference>
<dbReference type="OrthoDB" id="2081291at2"/>
<name>A0A1J6WSY1_9BACI</name>
<dbReference type="PANTHER" id="PTHR46844:SF1">
    <property type="entry name" value="SLR5058 PROTEIN"/>
    <property type="match status" value="1"/>
</dbReference>
<dbReference type="EMBL" id="MINN01000085">
    <property type="protein sequence ID" value="OIU71023.1"/>
    <property type="molecule type" value="Genomic_DNA"/>
</dbReference>
<accession>A0A1J6WSY1</accession>